<evidence type="ECO:0000313" key="3">
    <source>
        <dbReference type="EMBL" id="PZX09825.1"/>
    </source>
</evidence>
<dbReference type="SUPFAM" id="SSF46565">
    <property type="entry name" value="Chaperone J-domain"/>
    <property type="match status" value="1"/>
</dbReference>
<feature type="region of interest" description="Disordered" evidence="2">
    <location>
        <begin position="145"/>
        <end position="173"/>
    </location>
</feature>
<gene>
    <name evidence="3" type="ORF">LX69_03504</name>
</gene>
<evidence type="ECO:0008006" key="5">
    <source>
        <dbReference type="Google" id="ProtNLM"/>
    </source>
</evidence>
<proteinExistence type="predicted"/>
<evidence type="ECO:0000256" key="2">
    <source>
        <dbReference type="SAM" id="MobiDB-lite"/>
    </source>
</evidence>
<evidence type="ECO:0000256" key="1">
    <source>
        <dbReference type="SAM" id="Coils"/>
    </source>
</evidence>
<name>A0A2W7MND1_9BACT</name>
<evidence type="ECO:0000313" key="4">
    <source>
        <dbReference type="Proteomes" id="UP000249239"/>
    </source>
</evidence>
<protein>
    <recommendedName>
        <fullName evidence="5">DnaJ-like protein</fullName>
    </recommendedName>
</protein>
<feature type="coiled-coil region" evidence="1">
    <location>
        <begin position="17"/>
        <end position="47"/>
    </location>
</feature>
<dbReference type="RefSeq" id="WP_111447262.1">
    <property type="nucleotide sequence ID" value="NZ_QKZK01000069.1"/>
</dbReference>
<reference evidence="3 4" key="1">
    <citation type="submission" date="2018-06" db="EMBL/GenBank/DDBJ databases">
        <title>Genomic Encyclopedia of Archaeal and Bacterial Type Strains, Phase II (KMG-II): from individual species to whole genera.</title>
        <authorList>
            <person name="Goeker M."/>
        </authorList>
    </citation>
    <scope>NUCLEOTIDE SEQUENCE [LARGE SCALE GENOMIC DNA]</scope>
    <source>
        <strain evidence="3 4">DSM 6779</strain>
    </source>
</reference>
<dbReference type="EMBL" id="QKZK01000069">
    <property type="protein sequence ID" value="PZX09825.1"/>
    <property type="molecule type" value="Genomic_DNA"/>
</dbReference>
<accession>A0A2W7MND1</accession>
<sequence length="339" mass="39998">MTSILKIKSEQKLTQQQEEFNKLVALIEKRKKELERLHQNIRKATQIISEHLIPLEMEFGKLTKRYVVTLHGWLNEPKITKSEREKIIRTIDNHLSAALAAFPDDKELLDIAEFLEAQEDESEYESEAFHEMFEQMFEGIFDETFNEPPKKKTKQQQKKEAERQQAAQADTSRLEKITKKLYTDLVKKLHPDREHDDALRAEKTEIMKEVTLAYNDNNIHALMHLHLAHMDDQQQSMLSQMADEQIKSYVKLLKQQSIQLQGEINSIKYRPETQMLHLLTCGTEVMQKNKLKREIESLKLRNHLFEESTIDAFKDLKALKKHLKTIPDVDEMLQYPDFF</sequence>
<dbReference type="AlphaFoldDB" id="A0A2W7MND1"/>
<keyword evidence="1" id="KW-0175">Coiled coil</keyword>
<comment type="caution">
    <text evidence="3">The sequence shown here is derived from an EMBL/GenBank/DDBJ whole genome shotgun (WGS) entry which is preliminary data.</text>
</comment>
<dbReference type="InterPro" id="IPR036869">
    <property type="entry name" value="J_dom_sf"/>
</dbReference>
<keyword evidence="4" id="KW-1185">Reference proteome</keyword>
<dbReference type="OrthoDB" id="114754at2"/>
<dbReference type="Proteomes" id="UP000249239">
    <property type="component" value="Unassembled WGS sequence"/>
</dbReference>
<organism evidence="3 4">
    <name type="scientific">Breznakibacter xylanolyticus</name>
    <dbReference type="NCBI Taxonomy" id="990"/>
    <lineage>
        <taxon>Bacteria</taxon>
        <taxon>Pseudomonadati</taxon>
        <taxon>Bacteroidota</taxon>
        <taxon>Bacteroidia</taxon>
        <taxon>Marinilabiliales</taxon>
        <taxon>Marinilabiliaceae</taxon>
        <taxon>Breznakibacter</taxon>
    </lineage>
</organism>